<feature type="compositionally biased region" description="Polar residues" evidence="9">
    <location>
        <begin position="923"/>
        <end position="938"/>
    </location>
</feature>
<feature type="compositionally biased region" description="Acidic residues" evidence="9">
    <location>
        <begin position="1285"/>
        <end position="1297"/>
    </location>
</feature>
<dbReference type="PROSITE" id="PS00888">
    <property type="entry name" value="CNMP_BINDING_1"/>
    <property type="match status" value="1"/>
</dbReference>
<evidence type="ECO:0000256" key="8">
    <source>
        <dbReference type="ARBA" id="ARBA00023303"/>
    </source>
</evidence>
<feature type="compositionally biased region" description="Low complexity" evidence="9">
    <location>
        <begin position="40"/>
        <end position="54"/>
    </location>
</feature>
<keyword evidence="6 10" id="KW-0472">Membrane</keyword>
<dbReference type="CDD" id="cd00038">
    <property type="entry name" value="CAP_ED"/>
    <property type="match status" value="1"/>
</dbReference>
<evidence type="ECO:0000256" key="7">
    <source>
        <dbReference type="ARBA" id="ARBA00023286"/>
    </source>
</evidence>
<feature type="transmembrane region" description="Helical" evidence="10">
    <location>
        <begin position="367"/>
        <end position="385"/>
    </location>
</feature>
<feature type="region of interest" description="Disordered" evidence="9">
    <location>
        <begin position="629"/>
        <end position="901"/>
    </location>
</feature>
<proteinExistence type="predicted"/>
<feature type="transmembrane region" description="Helical" evidence="10">
    <location>
        <begin position="274"/>
        <end position="296"/>
    </location>
</feature>
<keyword evidence="7" id="KW-1071">Ligand-gated ion channel</keyword>
<protein>
    <submittedName>
        <fullName evidence="12">Cyclic nucleotide-gated cation channel alpha-3</fullName>
    </submittedName>
</protein>
<feature type="compositionally biased region" description="Low complexity" evidence="9">
    <location>
        <begin position="945"/>
        <end position="960"/>
    </location>
</feature>
<dbReference type="Pfam" id="PF00027">
    <property type="entry name" value="cNMP_binding"/>
    <property type="match status" value="1"/>
</dbReference>
<dbReference type="InterPro" id="IPR014710">
    <property type="entry name" value="RmlC-like_jellyroll"/>
</dbReference>
<evidence type="ECO:0000256" key="5">
    <source>
        <dbReference type="ARBA" id="ARBA00023065"/>
    </source>
</evidence>
<feature type="region of interest" description="Disordered" evidence="9">
    <location>
        <begin position="1216"/>
        <end position="1241"/>
    </location>
</feature>
<sequence length="1739" mass="195877">MESVECGGGVMMVDGSHGTIPPPPHRDNSQQQQSLQPIKSPVASTSTATTASFSSPADISNAIPSTSVTPLIEEATVTSSSRSRWMKLRTTVQLSSAITQGAKKPPLKREDSFLKRFSTRPIPDPNAIEGSSRLAGEGIMKSPFLGVWRSVVNPDENILFYWLSLLTICLLYNAWTIIVRQAFPELQEDWSTMWYCLDSFTDIVFTLDIAFQFRTGYLEQGLMVCESKKLACHYIKSKSFILDIAAIIPLDLIQLRFGAIPILRFPRQDYEDQFYFYLDFFALLHVYYFSGFKPFLKLYRSFRLYYMVESRTIYPNLWRVVNLIHILLLLAHWFGCFYYLLSELEDFVGEWSYRKPINDYATLSRKYLGSVYWSTLTLTTIGDLATPATNLQYMFTIISYLIGVFIFATIVGQVGTVITNRNASRLEFERLLDGAKLYMRHHKVPRNMQRRVQRWYDYSWSRGRMQGGGDINSALGILPDKLKTELALHVNLKTLKKVSIFQECQPEFLHDLVLKMRAYIFTPGDLICRKGEVAREMFIIADGILEVISETGKVLTQMKAGDFFGEIGILNLDGFNRRTADVRSVGYSELFSLSREDILAAMKDYPEAQDILQTMGRKRLMEARLAANISAKPGPSEPNLPSSSQEPAEGERTEAAKPRSTVSKIKEDVRSLKKRLRNRSSTAGNTSDSGETIEMKPMMSDQEGIEEISESQPTTRKKNVSFKSLIQKIQFKRDDSTTSVKSSTEKLGSFRKGDKNCVESSSVSTDDSADSSTPLNKSLPLLQRVRLLGAQEKKSEMQQQQQASASPPTKRFGIFRSVDHSQDEEEKKSPKKEKELTGKEEQQPPSPKSKSNPFSKLTSVIPKGSTSPKSPKKSPKKEPSQDGKKSPVALKGRLNDTSSELPLLKKVLLRKVMDDKKAEESQLENQNQPGPSNCSNDPQFKVENDLNNENNEQSQENVSNRVYLEQFSRTLGFKMSEDITPAAKTPSRPRLNASSLTPSPSSENVPLPSMDQKQEDAEKEQLVKSTSPPKGRLSRMMAVREDSDENSVLAEDPFVKSTECQTEATESPHTEQFIFQKSTSPPKGRLSRMMAVREDSDENSVLAEDPFVKSTECQTEISGSVKETHNDTETNPNESEADIALRDYLKRMISDLETAIKAYSLEQQQDLLKENTLLKQNQDNQDNFIKKLLSKLEETQTWETFEEVSSLGASSISVSEIKEENPSVQNHSPVDPYDDMPPFEYDEEDRDLEDEEVMALQERLKHQRKSWPTSVSIRRKLPTRQSCSLDDENQDPEESESTELWRLEFPPPPPDMNEAPWVGVSKSIYPTVPVDLIEEVIQTEDERLQSENGPAPKTTNDWEVRMLIEQFEENVVLQRETSSRRHSSGEALTWDKVLRLRNTVRTRNEMSGMSDNRSGRKYSLVEGSSSTSIGAMCNWVTTESSSSVTQSTSYTSLTNLDDHKSSVASKMRYNTDSTLQSNFESQSNHGPPRGRKNSLPILPMPSSACNAHWLSMEDVKDNENHEYNHQTSVSSSCSQETVVEMDVKSSSAENVHCHEKVKLSTRSPSSPNVAADRESHMPLDFSAASNLSDWPSSPCLPTIREDEQCSGTTSTHLKSSSARSISHDCLPKRASLPVGKQGCRTISSHSGNPEPFHSLETVHDTTDQELENRDNVILNLDLQNDYYQETTLDNQYRPNIREASNLTSRPTLSSTSPLKDNAKSISQNNVVITIPKCESVLSP</sequence>
<keyword evidence="4 10" id="KW-1133">Transmembrane helix</keyword>
<dbReference type="InterPro" id="IPR018490">
    <property type="entry name" value="cNMP-bd_dom_sf"/>
</dbReference>
<feature type="compositionally biased region" description="Polar residues" evidence="9">
    <location>
        <begin position="992"/>
        <end position="1004"/>
    </location>
</feature>
<feature type="region of interest" description="Disordered" evidence="9">
    <location>
        <begin position="1692"/>
        <end position="1717"/>
    </location>
</feature>
<keyword evidence="5" id="KW-0406">Ion transport</keyword>
<dbReference type="Proteomes" id="UP000887013">
    <property type="component" value="Unassembled WGS sequence"/>
</dbReference>
<dbReference type="Pfam" id="PF00520">
    <property type="entry name" value="Ion_trans"/>
    <property type="match status" value="1"/>
</dbReference>
<keyword evidence="13" id="KW-1185">Reference proteome</keyword>
<keyword evidence="3 10" id="KW-0812">Transmembrane</keyword>
<keyword evidence="8" id="KW-0407">Ion channel</keyword>
<feature type="domain" description="Cyclic nucleotide-binding" evidence="11">
    <location>
        <begin position="500"/>
        <end position="596"/>
    </location>
</feature>
<feature type="region of interest" description="Disordered" evidence="9">
    <location>
        <begin position="1278"/>
        <end position="1299"/>
    </location>
</feature>
<dbReference type="InterPro" id="IPR000595">
    <property type="entry name" value="cNMP-bd_dom"/>
</dbReference>
<evidence type="ECO:0000256" key="9">
    <source>
        <dbReference type="SAM" id="MobiDB-lite"/>
    </source>
</evidence>
<comment type="caution">
    <text evidence="12">The sequence shown here is derived from an EMBL/GenBank/DDBJ whole genome shotgun (WGS) entry which is preliminary data.</text>
</comment>
<dbReference type="PROSITE" id="PS50042">
    <property type="entry name" value="CNMP_BINDING_3"/>
    <property type="match status" value="1"/>
</dbReference>
<dbReference type="PANTHER" id="PTHR45638:SF7">
    <property type="entry name" value="CYCLIC NUCLEOTIDE-GATED ION CHANNEL-LIKE, ISOFORM E"/>
    <property type="match status" value="1"/>
</dbReference>
<feature type="compositionally biased region" description="Polar residues" evidence="9">
    <location>
        <begin position="737"/>
        <end position="746"/>
    </location>
</feature>
<evidence type="ECO:0000313" key="12">
    <source>
        <dbReference type="EMBL" id="GFU12447.1"/>
    </source>
</evidence>
<dbReference type="PANTHER" id="PTHR45638">
    <property type="entry name" value="CYCLIC NUCLEOTIDE-GATED CATION CHANNEL SUBUNIT A"/>
    <property type="match status" value="1"/>
</dbReference>
<dbReference type="FunFam" id="1.10.287.630:FF:000001">
    <property type="entry name" value="Cyclic nucleotide-gated channel alpha 3"/>
    <property type="match status" value="1"/>
</dbReference>
<dbReference type="InterPro" id="IPR018488">
    <property type="entry name" value="cNMP-bd_CS"/>
</dbReference>
<feature type="transmembrane region" description="Helical" evidence="10">
    <location>
        <begin position="317"/>
        <end position="341"/>
    </location>
</feature>
<evidence type="ECO:0000256" key="10">
    <source>
        <dbReference type="SAM" id="Phobius"/>
    </source>
</evidence>
<evidence type="ECO:0000256" key="1">
    <source>
        <dbReference type="ARBA" id="ARBA00004141"/>
    </source>
</evidence>
<accession>A0A8X6Q906</accession>
<dbReference type="SUPFAM" id="SSF51206">
    <property type="entry name" value="cAMP-binding domain-like"/>
    <property type="match status" value="1"/>
</dbReference>
<feature type="transmembrane region" description="Helical" evidence="10">
    <location>
        <begin position="159"/>
        <end position="178"/>
    </location>
</feature>
<feature type="compositionally biased region" description="Low complexity" evidence="9">
    <location>
        <begin position="848"/>
        <end position="869"/>
    </location>
</feature>
<dbReference type="GO" id="GO:0005221">
    <property type="term" value="F:intracellularly cyclic nucleotide-activated monoatomic cation channel activity"/>
    <property type="evidence" value="ECO:0007669"/>
    <property type="project" value="InterPro"/>
</dbReference>
<dbReference type="Gene3D" id="1.10.287.70">
    <property type="match status" value="1"/>
</dbReference>
<comment type="subcellular location">
    <subcellularLocation>
        <location evidence="1">Membrane</location>
        <topology evidence="1">Multi-pass membrane protein</topology>
    </subcellularLocation>
</comment>
<dbReference type="Gene3D" id="1.10.287.630">
    <property type="entry name" value="Helix hairpin bin"/>
    <property type="match status" value="1"/>
</dbReference>
<dbReference type="Gene3D" id="2.60.120.10">
    <property type="entry name" value="Jelly Rolls"/>
    <property type="match status" value="1"/>
</dbReference>
<feature type="compositionally biased region" description="Basic and acidic residues" evidence="9">
    <location>
        <begin position="817"/>
        <end position="842"/>
    </location>
</feature>
<feature type="transmembrane region" description="Helical" evidence="10">
    <location>
        <begin position="397"/>
        <end position="418"/>
    </location>
</feature>
<feature type="compositionally biased region" description="Basic and acidic residues" evidence="9">
    <location>
        <begin position="876"/>
        <end position="885"/>
    </location>
</feature>
<feature type="region of interest" description="Disordered" evidence="9">
    <location>
        <begin position="1474"/>
        <end position="1496"/>
    </location>
</feature>
<feature type="compositionally biased region" description="Low complexity" evidence="9">
    <location>
        <begin position="797"/>
        <end position="806"/>
    </location>
</feature>
<evidence type="ECO:0000259" key="11">
    <source>
        <dbReference type="PROSITE" id="PS50042"/>
    </source>
</evidence>
<reference evidence="12" key="1">
    <citation type="submission" date="2020-08" db="EMBL/GenBank/DDBJ databases">
        <title>Multicomponent nature underlies the extraordinary mechanical properties of spider dragline silk.</title>
        <authorList>
            <person name="Kono N."/>
            <person name="Nakamura H."/>
            <person name="Mori M."/>
            <person name="Yoshida Y."/>
            <person name="Ohtoshi R."/>
            <person name="Malay A.D."/>
            <person name="Moran D.A.P."/>
            <person name="Tomita M."/>
            <person name="Numata K."/>
            <person name="Arakawa K."/>
        </authorList>
    </citation>
    <scope>NUCLEOTIDE SEQUENCE</scope>
</reference>
<name>A0A8X6Q906_NEPPI</name>
<feature type="region of interest" description="Disordered" evidence="9">
    <location>
        <begin position="1"/>
        <end position="54"/>
    </location>
</feature>
<feature type="compositionally biased region" description="Polar residues" evidence="9">
    <location>
        <begin position="1474"/>
        <end position="1485"/>
    </location>
</feature>
<evidence type="ECO:0000256" key="4">
    <source>
        <dbReference type="ARBA" id="ARBA00022989"/>
    </source>
</evidence>
<dbReference type="InterPro" id="IPR005821">
    <property type="entry name" value="Ion_trans_dom"/>
</dbReference>
<dbReference type="GO" id="GO:0016020">
    <property type="term" value="C:membrane"/>
    <property type="evidence" value="ECO:0007669"/>
    <property type="project" value="UniProtKB-SubCell"/>
</dbReference>
<evidence type="ECO:0000256" key="2">
    <source>
        <dbReference type="ARBA" id="ARBA00022448"/>
    </source>
</evidence>
<evidence type="ECO:0000256" key="6">
    <source>
        <dbReference type="ARBA" id="ARBA00023136"/>
    </source>
</evidence>
<dbReference type="SUPFAM" id="SSF81324">
    <property type="entry name" value="Voltage-gated potassium channels"/>
    <property type="match status" value="1"/>
</dbReference>
<feature type="region of interest" description="Disordered" evidence="9">
    <location>
        <begin position="916"/>
        <end position="1071"/>
    </location>
</feature>
<feature type="compositionally biased region" description="Low complexity" evidence="9">
    <location>
        <begin position="1700"/>
        <end position="1714"/>
    </location>
</feature>
<feature type="region of interest" description="Disordered" evidence="9">
    <location>
        <begin position="1544"/>
        <end position="1572"/>
    </location>
</feature>
<evidence type="ECO:0000313" key="13">
    <source>
        <dbReference type="Proteomes" id="UP000887013"/>
    </source>
</evidence>
<organism evidence="12 13">
    <name type="scientific">Nephila pilipes</name>
    <name type="common">Giant wood spider</name>
    <name type="synonym">Nephila maculata</name>
    <dbReference type="NCBI Taxonomy" id="299642"/>
    <lineage>
        <taxon>Eukaryota</taxon>
        <taxon>Metazoa</taxon>
        <taxon>Ecdysozoa</taxon>
        <taxon>Arthropoda</taxon>
        <taxon>Chelicerata</taxon>
        <taxon>Arachnida</taxon>
        <taxon>Araneae</taxon>
        <taxon>Araneomorphae</taxon>
        <taxon>Entelegynae</taxon>
        <taxon>Araneoidea</taxon>
        <taxon>Nephilidae</taxon>
        <taxon>Nephila</taxon>
    </lineage>
</organism>
<keyword evidence="2" id="KW-0813">Transport</keyword>
<evidence type="ECO:0000256" key="3">
    <source>
        <dbReference type="ARBA" id="ARBA00022692"/>
    </source>
</evidence>
<dbReference type="GO" id="GO:0044877">
    <property type="term" value="F:protein-containing complex binding"/>
    <property type="evidence" value="ECO:0007669"/>
    <property type="project" value="TreeGrafter"/>
</dbReference>
<dbReference type="InterPro" id="IPR050866">
    <property type="entry name" value="CNG_cation_channel"/>
</dbReference>
<dbReference type="EMBL" id="BMAW01029545">
    <property type="protein sequence ID" value="GFU12447.1"/>
    <property type="molecule type" value="Genomic_DNA"/>
</dbReference>
<feature type="compositionally biased region" description="Basic and acidic residues" evidence="9">
    <location>
        <begin position="1012"/>
        <end position="1022"/>
    </location>
</feature>
<gene>
    <name evidence="12" type="primary">Cnga3</name>
    <name evidence="12" type="ORF">NPIL_72792</name>
</gene>
<feature type="compositionally biased region" description="Low complexity" evidence="9">
    <location>
        <begin position="760"/>
        <end position="772"/>
    </location>
</feature>
<dbReference type="SMART" id="SM00100">
    <property type="entry name" value="cNMP"/>
    <property type="match status" value="1"/>
</dbReference>
<feature type="compositionally biased region" description="Gly residues" evidence="9">
    <location>
        <begin position="1"/>
        <end position="10"/>
    </location>
</feature>
<dbReference type="PROSITE" id="PS00889">
    <property type="entry name" value="CNMP_BINDING_2"/>
    <property type="match status" value="1"/>
</dbReference>
<feature type="compositionally biased region" description="Polar residues" evidence="9">
    <location>
        <begin position="1058"/>
        <end position="1067"/>
    </location>
</feature>
<dbReference type="OrthoDB" id="421226at2759"/>